<dbReference type="RefSeq" id="WP_123174424.1">
    <property type="nucleotide sequence ID" value="NZ_QWDD01000001.1"/>
</dbReference>
<name>A0A3M9XKH8_9HYPH</name>
<comment type="caution">
    <text evidence="1">The sequence shown here is derived from an EMBL/GenBank/DDBJ whole genome shotgun (WGS) entry which is preliminary data.</text>
</comment>
<dbReference type="InterPro" id="IPR030808">
    <property type="entry name" value="Glycosyl_04372"/>
</dbReference>
<dbReference type="EMBL" id="QWDD01000001">
    <property type="protein sequence ID" value="RNJ48421.1"/>
    <property type="molecule type" value="Genomic_DNA"/>
</dbReference>
<dbReference type="GO" id="GO:0016740">
    <property type="term" value="F:transferase activity"/>
    <property type="evidence" value="ECO:0007669"/>
    <property type="project" value="UniProtKB-KW"/>
</dbReference>
<evidence type="ECO:0000313" key="2">
    <source>
        <dbReference type="Proteomes" id="UP000268623"/>
    </source>
</evidence>
<accession>A0A3M9XKH8</accession>
<organism evidence="1 2">
    <name type="scientific">Methylocystis hirsuta</name>
    <dbReference type="NCBI Taxonomy" id="369798"/>
    <lineage>
        <taxon>Bacteria</taxon>
        <taxon>Pseudomonadati</taxon>
        <taxon>Pseudomonadota</taxon>
        <taxon>Alphaproteobacteria</taxon>
        <taxon>Hyphomicrobiales</taxon>
        <taxon>Methylocystaceae</taxon>
        <taxon>Methylocystis</taxon>
    </lineage>
</organism>
<dbReference type="NCBIfam" id="TIGR04372">
    <property type="entry name" value="glycosyl_04372"/>
    <property type="match status" value="1"/>
</dbReference>
<evidence type="ECO:0000313" key="1">
    <source>
        <dbReference type="EMBL" id="RNJ48421.1"/>
    </source>
</evidence>
<dbReference type="OrthoDB" id="5442509at2"/>
<keyword evidence="2" id="KW-1185">Reference proteome</keyword>
<gene>
    <name evidence="1" type="ORF">D1O30_01045</name>
</gene>
<dbReference type="Proteomes" id="UP000268623">
    <property type="component" value="Unassembled WGS sequence"/>
</dbReference>
<dbReference type="AlphaFoldDB" id="A0A3M9XKH8"/>
<keyword evidence="1" id="KW-0808">Transferase</keyword>
<proteinExistence type="predicted"/>
<protein>
    <submittedName>
        <fullName evidence="1">TIGR04372 family glycosyltransferase</fullName>
    </submittedName>
</protein>
<sequence>MNGDRTGLTEQKLGRHGLFFYPIYALLARILSRLGYRFLHTHIWLIEDFGQLAMDLDVYLKRQILSGRKVKPILLVDGRTPANEALLAHWTRYIHVVRSRAMNFLLRPFLLFPEVVDVIPAYSIAHGGASHNHEIQRIWGNRPPLLQLSEAEIAKGEEQLRAWGMPEGAWFVCVHSREGGFKPVHDWAHSFRNSRIDGYKEAMREIVARGGWCIRVGDATMEPLAPAPGIVDYARSPAKSAWMDIFLLARCRFLLGNTSGVFVISGIFDKRSALANMAPIGAAYSLFPGDITIPKLLQDASGRTLSFGEALADISSEYYLTTEFAERGLRHIDNTPQEIVELGVEMMDRLEGKFVEDPEDAELQARFRALMRPEHYSWHSAGRIGAAFLRRHRHLLDALAPLEKGDHGS</sequence>
<reference evidence="1 2" key="1">
    <citation type="submission" date="2018-08" db="EMBL/GenBank/DDBJ databases">
        <title>Genome sequence of Methylocystis hirsuta CSC1, a methanotroph able to accumulate PHAs.</title>
        <authorList>
            <person name="Bordel S."/>
            <person name="Rodriguez E."/>
            <person name="Gancedo J."/>
            <person name="Munoz R."/>
        </authorList>
    </citation>
    <scope>NUCLEOTIDE SEQUENCE [LARGE SCALE GENOMIC DNA]</scope>
    <source>
        <strain evidence="1 2">CSC1</strain>
    </source>
</reference>